<comment type="similarity">
    <text evidence="11">Belongs to the amiloride-sensitive sodium channel (TC 1.A.6) family.</text>
</comment>
<dbReference type="Proteomes" id="UP000593567">
    <property type="component" value="Unassembled WGS sequence"/>
</dbReference>
<evidence type="ECO:0000256" key="1">
    <source>
        <dbReference type="ARBA" id="ARBA00004141"/>
    </source>
</evidence>
<evidence type="ECO:0000313" key="14">
    <source>
        <dbReference type="EMBL" id="KAF6024252.1"/>
    </source>
</evidence>
<dbReference type="GO" id="GO:0005886">
    <property type="term" value="C:plasma membrane"/>
    <property type="evidence" value="ECO:0007669"/>
    <property type="project" value="TreeGrafter"/>
</dbReference>
<name>A0A7J7JD95_BUGNE</name>
<evidence type="ECO:0000256" key="4">
    <source>
        <dbReference type="ARBA" id="ARBA00022692"/>
    </source>
</evidence>
<evidence type="ECO:0000256" key="10">
    <source>
        <dbReference type="ARBA" id="ARBA00023303"/>
    </source>
</evidence>
<evidence type="ECO:0000256" key="7">
    <source>
        <dbReference type="ARBA" id="ARBA00023065"/>
    </source>
</evidence>
<keyword evidence="15" id="KW-1185">Reference proteome</keyword>
<feature type="region of interest" description="Disordered" evidence="12">
    <location>
        <begin position="129"/>
        <end position="157"/>
    </location>
</feature>
<evidence type="ECO:0000256" key="2">
    <source>
        <dbReference type="ARBA" id="ARBA00022448"/>
    </source>
</evidence>
<dbReference type="AlphaFoldDB" id="A0A7J7JD95"/>
<evidence type="ECO:0000256" key="3">
    <source>
        <dbReference type="ARBA" id="ARBA00022461"/>
    </source>
</evidence>
<dbReference type="Gene3D" id="2.60.470.10">
    <property type="entry name" value="Acid-sensing ion channels like domains"/>
    <property type="match status" value="1"/>
</dbReference>
<evidence type="ECO:0000256" key="8">
    <source>
        <dbReference type="ARBA" id="ARBA00023136"/>
    </source>
</evidence>
<evidence type="ECO:0000256" key="12">
    <source>
        <dbReference type="SAM" id="MobiDB-lite"/>
    </source>
</evidence>
<evidence type="ECO:0000313" key="15">
    <source>
        <dbReference type="Proteomes" id="UP000593567"/>
    </source>
</evidence>
<feature type="transmembrane region" description="Helical" evidence="13">
    <location>
        <begin position="45"/>
        <end position="63"/>
    </location>
</feature>
<keyword evidence="8 13" id="KW-0472">Membrane</keyword>
<dbReference type="PANTHER" id="PTHR11690:SF248">
    <property type="entry name" value="PICKPOCKET 17, ISOFORM A"/>
    <property type="match status" value="1"/>
</dbReference>
<dbReference type="Gene3D" id="1.10.287.820">
    <property type="entry name" value="Acid-sensing ion channel domain"/>
    <property type="match status" value="1"/>
</dbReference>
<keyword evidence="9 11" id="KW-0739">Sodium transport</keyword>
<reference evidence="14" key="1">
    <citation type="submission" date="2020-06" db="EMBL/GenBank/DDBJ databases">
        <title>Draft genome of Bugula neritina, a colonial animal packing powerful symbionts and potential medicines.</title>
        <authorList>
            <person name="Rayko M."/>
        </authorList>
    </citation>
    <scope>NUCLEOTIDE SEQUENCE [LARGE SCALE GENOMIC DNA]</scope>
    <source>
        <strain evidence="14">Kwan_BN1</strain>
    </source>
</reference>
<comment type="caution">
    <text evidence="14">The sequence shown here is derived from an EMBL/GenBank/DDBJ whole genome shotgun (WGS) entry which is preliminary data.</text>
</comment>
<keyword evidence="2 11" id="KW-0813">Transport</keyword>
<organism evidence="14 15">
    <name type="scientific">Bugula neritina</name>
    <name type="common">Brown bryozoan</name>
    <name type="synonym">Sertularia neritina</name>
    <dbReference type="NCBI Taxonomy" id="10212"/>
    <lineage>
        <taxon>Eukaryota</taxon>
        <taxon>Metazoa</taxon>
        <taxon>Spiralia</taxon>
        <taxon>Lophotrochozoa</taxon>
        <taxon>Bryozoa</taxon>
        <taxon>Gymnolaemata</taxon>
        <taxon>Cheilostomatida</taxon>
        <taxon>Flustrina</taxon>
        <taxon>Buguloidea</taxon>
        <taxon>Bugulidae</taxon>
        <taxon>Bugula</taxon>
    </lineage>
</organism>
<dbReference type="EMBL" id="VXIV02002599">
    <property type="protein sequence ID" value="KAF6024252.1"/>
    <property type="molecule type" value="Genomic_DNA"/>
</dbReference>
<accession>A0A7J7JD95</accession>
<evidence type="ECO:0000256" key="13">
    <source>
        <dbReference type="SAM" id="Phobius"/>
    </source>
</evidence>
<keyword evidence="10 11" id="KW-0407">Ion channel</keyword>
<sequence length="528" mass="60156">MSNNIESEKKTLAPKLKGVVQSFSESTSAHGPPKIVGHKYLIGKIFWLLLFITGLCTFTYFSAKLISQYNRHEMTTDVQVEYGAIKFPAVTFCNINQFQPYKYCPRPDAWYEKMAAYWTTAEAISTTSRTKETITDTNTLPPTSNMTHSNSTLSTNSTDNTLVRKRRYAVTPSEEEITAFEELEKIYSLPTFSPDHPGYQLDTELMAQQRVLRSYTLVQLLTQEELVCRGHSLEDMLVDCTFHGEKCKTTDFYQFYDRRFGNCFTYNSGLNGSYEETKQAGQSIGLSLTLFIDQANYDPHSSYRAGATFLLHPQGEFPQIAEKGFKAAPGFQTSVAISYGCYMTCIQRQIVEKCGCLSMQYAPIPGEVICDYYQYYHCVVNFKTDIDSCSCPLPCQESQYHHSISFSEWPAINFEDFWRSAMRMIGVKSIQQGAATWTRERIRSELVTVDFYFESLNYNVYIQRASMTLEDLIGSIGGHLGLWIGMSIISFMEVFELIVILFAACGKFIHRKRTGRSADVETKMDSEL</sequence>
<dbReference type="InterPro" id="IPR001873">
    <property type="entry name" value="ENaC"/>
</dbReference>
<evidence type="ECO:0000256" key="9">
    <source>
        <dbReference type="ARBA" id="ARBA00023201"/>
    </source>
</evidence>
<protein>
    <submittedName>
        <fullName evidence="14">SCNN1D</fullName>
    </submittedName>
</protein>
<keyword evidence="7 11" id="KW-0406">Ion transport</keyword>
<keyword evidence="4 11" id="KW-0812">Transmembrane</keyword>
<evidence type="ECO:0000256" key="11">
    <source>
        <dbReference type="RuleBase" id="RU000679"/>
    </source>
</evidence>
<dbReference type="OrthoDB" id="6110812at2759"/>
<feature type="transmembrane region" description="Helical" evidence="13">
    <location>
        <begin position="480"/>
        <end position="504"/>
    </location>
</feature>
<keyword evidence="6" id="KW-0915">Sodium</keyword>
<dbReference type="Pfam" id="PF00858">
    <property type="entry name" value="ASC"/>
    <property type="match status" value="2"/>
</dbReference>
<proteinExistence type="inferred from homology"/>
<dbReference type="PANTHER" id="PTHR11690">
    <property type="entry name" value="AMILORIDE-SENSITIVE SODIUM CHANNEL-RELATED"/>
    <property type="match status" value="1"/>
</dbReference>
<dbReference type="GO" id="GO:0015280">
    <property type="term" value="F:ligand-gated sodium channel activity"/>
    <property type="evidence" value="ECO:0007669"/>
    <property type="project" value="TreeGrafter"/>
</dbReference>
<feature type="compositionally biased region" description="Low complexity" evidence="12">
    <location>
        <begin position="143"/>
        <end position="157"/>
    </location>
</feature>
<evidence type="ECO:0000256" key="5">
    <source>
        <dbReference type="ARBA" id="ARBA00022989"/>
    </source>
</evidence>
<comment type="subcellular location">
    <subcellularLocation>
        <location evidence="1">Membrane</location>
        <topology evidence="1">Multi-pass membrane protein</topology>
    </subcellularLocation>
</comment>
<keyword evidence="3 11" id="KW-0894">Sodium channel</keyword>
<gene>
    <name evidence="14" type="ORF">EB796_017439</name>
</gene>
<keyword evidence="5 13" id="KW-1133">Transmembrane helix</keyword>
<evidence type="ECO:0000256" key="6">
    <source>
        <dbReference type="ARBA" id="ARBA00023053"/>
    </source>
</evidence>
<dbReference type="PRINTS" id="PR01078">
    <property type="entry name" value="AMINACHANNEL"/>
</dbReference>